<evidence type="ECO:0000313" key="1">
    <source>
        <dbReference type="EMBL" id="KIK97712.1"/>
    </source>
</evidence>
<dbReference type="HOGENOM" id="CLU_183192_0_0_1"/>
<sequence>QPSNYLWSHCLLCFSAKDWIKKGAGTTNNYDGIICLDASLSQKHVNNPCNSATHNPLNLMDTIFIAPHYIKEME</sequence>
<name>A0A0D0DHI7_9AGAM</name>
<dbReference type="EMBL" id="KN824923">
    <property type="protein sequence ID" value="KIK97712.1"/>
    <property type="molecule type" value="Genomic_DNA"/>
</dbReference>
<dbReference type="AlphaFoldDB" id="A0A0D0DHI7"/>
<dbReference type="InParanoid" id="A0A0D0DHI7"/>
<evidence type="ECO:0000313" key="2">
    <source>
        <dbReference type="Proteomes" id="UP000054538"/>
    </source>
</evidence>
<reference evidence="1 2" key="1">
    <citation type="submission" date="2014-04" db="EMBL/GenBank/DDBJ databases">
        <authorList>
            <consortium name="DOE Joint Genome Institute"/>
            <person name="Kuo A."/>
            <person name="Kohler A."/>
            <person name="Jargeat P."/>
            <person name="Nagy L.G."/>
            <person name="Floudas D."/>
            <person name="Copeland A."/>
            <person name="Barry K.W."/>
            <person name="Cichocki N."/>
            <person name="Veneault-Fourrey C."/>
            <person name="LaButti K."/>
            <person name="Lindquist E.A."/>
            <person name="Lipzen A."/>
            <person name="Lundell T."/>
            <person name="Morin E."/>
            <person name="Murat C."/>
            <person name="Sun H."/>
            <person name="Tunlid A."/>
            <person name="Henrissat B."/>
            <person name="Grigoriev I.V."/>
            <person name="Hibbett D.S."/>
            <person name="Martin F."/>
            <person name="Nordberg H.P."/>
            <person name="Cantor M.N."/>
            <person name="Hua S.X."/>
        </authorList>
    </citation>
    <scope>NUCLEOTIDE SEQUENCE [LARGE SCALE GENOMIC DNA]</scope>
    <source>
        <strain evidence="1 2">Ve08.2h10</strain>
    </source>
</reference>
<dbReference type="Proteomes" id="UP000054538">
    <property type="component" value="Unassembled WGS sequence"/>
</dbReference>
<protein>
    <submittedName>
        <fullName evidence="1">Uncharacterized protein</fullName>
    </submittedName>
</protein>
<gene>
    <name evidence="1" type="ORF">PAXRUDRAFT_93879</name>
</gene>
<feature type="non-terminal residue" evidence="1">
    <location>
        <position position="1"/>
    </location>
</feature>
<reference evidence="2" key="2">
    <citation type="submission" date="2015-01" db="EMBL/GenBank/DDBJ databases">
        <title>Evolutionary Origins and Diversification of the Mycorrhizal Mutualists.</title>
        <authorList>
            <consortium name="DOE Joint Genome Institute"/>
            <consortium name="Mycorrhizal Genomics Consortium"/>
            <person name="Kohler A."/>
            <person name="Kuo A."/>
            <person name="Nagy L.G."/>
            <person name="Floudas D."/>
            <person name="Copeland A."/>
            <person name="Barry K.W."/>
            <person name="Cichocki N."/>
            <person name="Veneault-Fourrey C."/>
            <person name="LaButti K."/>
            <person name="Lindquist E.A."/>
            <person name="Lipzen A."/>
            <person name="Lundell T."/>
            <person name="Morin E."/>
            <person name="Murat C."/>
            <person name="Riley R."/>
            <person name="Ohm R."/>
            <person name="Sun H."/>
            <person name="Tunlid A."/>
            <person name="Henrissat B."/>
            <person name="Grigoriev I.V."/>
            <person name="Hibbett D.S."/>
            <person name="Martin F."/>
        </authorList>
    </citation>
    <scope>NUCLEOTIDE SEQUENCE [LARGE SCALE GENOMIC DNA]</scope>
    <source>
        <strain evidence="2">Ve08.2h10</strain>
    </source>
</reference>
<proteinExistence type="predicted"/>
<accession>A0A0D0DHI7</accession>
<organism evidence="1 2">
    <name type="scientific">Paxillus rubicundulus Ve08.2h10</name>
    <dbReference type="NCBI Taxonomy" id="930991"/>
    <lineage>
        <taxon>Eukaryota</taxon>
        <taxon>Fungi</taxon>
        <taxon>Dikarya</taxon>
        <taxon>Basidiomycota</taxon>
        <taxon>Agaricomycotina</taxon>
        <taxon>Agaricomycetes</taxon>
        <taxon>Agaricomycetidae</taxon>
        <taxon>Boletales</taxon>
        <taxon>Paxilineae</taxon>
        <taxon>Paxillaceae</taxon>
        <taxon>Paxillus</taxon>
    </lineage>
</organism>
<feature type="non-terminal residue" evidence="1">
    <location>
        <position position="74"/>
    </location>
</feature>
<keyword evidence="2" id="KW-1185">Reference proteome</keyword>